<protein>
    <submittedName>
        <fullName evidence="2">COG2078: Uncharacterized ACR</fullName>
    </submittedName>
</protein>
<gene>
    <name evidence="2" type="ORF">MNBD_NITROSPIRAE03-190</name>
</gene>
<dbReference type="NCBIfam" id="TIGR04335">
    <property type="entry name" value="AmmeMemoSam_A"/>
    <property type="match status" value="1"/>
</dbReference>
<dbReference type="EMBL" id="UOGI01000058">
    <property type="protein sequence ID" value="VAX29696.1"/>
    <property type="molecule type" value="Genomic_DNA"/>
</dbReference>
<dbReference type="SUPFAM" id="SSF143447">
    <property type="entry name" value="AMMECR1-like"/>
    <property type="match status" value="1"/>
</dbReference>
<dbReference type="PANTHER" id="PTHR13016:SF0">
    <property type="entry name" value="AMME SYNDROME CANDIDATE GENE 1 PROTEIN"/>
    <property type="match status" value="1"/>
</dbReference>
<dbReference type="Gene3D" id="3.30.700.20">
    <property type="entry name" value="Hypothetical protein ph0010, domain 1"/>
    <property type="match status" value="1"/>
</dbReference>
<organism evidence="2">
    <name type="scientific">hydrothermal vent metagenome</name>
    <dbReference type="NCBI Taxonomy" id="652676"/>
    <lineage>
        <taxon>unclassified sequences</taxon>
        <taxon>metagenomes</taxon>
        <taxon>ecological metagenomes</taxon>
    </lineage>
</organism>
<dbReference type="PANTHER" id="PTHR13016">
    <property type="entry name" value="AMMECR1 HOMOLOG"/>
    <property type="match status" value="1"/>
</dbReference>
<dbReference type="InterPro" id="IPR036071">
    <property type="entry name" value="AMMECR1_dom_sf"/>
</dbReference>
<sequence length="169" mass="18727">MHPLVSLAKRAVEEYVKHGYVINAPAELTPEMQERAGVFVSLKKAGQLRGCIGTFAPTTANVAEEIIKNAIAAATQDPRFAPVDEEELETLTYSVDVLSEPEQVTDLKQLDPEKYGVIVVKGLQKGLLLPDIEGVTTVDEQLRIARIKAGISPHDEECVIYRFKVKRYH</sequence>
<dbReference type="AlphaFoldDB" id="A0A3B1CGT0"/>
<dbReference type="InterPro" id="IPR027485">
    <property type="entry name" value="AMMECR1_N"/>
</dbReference>
<reference evidence="2" key="1">
    <citation type="submission" date="2018-06" db="EMBL/GenBank/DDBJ databases">
        <authorList>
            <person name="Zhirakovskaya E."/>
        </authorList>
    </citation>
    <scope>NUCLEOTIDE SEQUENCE</scope>
</reference>
<dbReference type="Gene3D" id="3.30.1490.150">
    <property type="entry name" value="Hypothetical protein ph0010, domain 2"/>
    <property type="match status" value="1"/>
</dbReference>
<dbReference type="Pfam" id="PF01871">
    <property type="entry name" value="AMMECR1"/>
    <property type="match status" value="1"/>
</dbReference>
<dbReference type="PROSITE" id="PS51112">
    <property type="entry name" value="AMMECR1"/>
    <property type="match status" value="1"/>
</dbReference>
<proteinExistence type="predicted"/>
<dbReference type="NCBIfam" id="TIGR00296">
    <property type="entry name" value="TIGR00296 family protein"/>
    <property type="match status" value="1"/>
</dbReference>
<accession>A0A3B1CGT0</accession>
<evidence type="ECO:0000313" key="2">
    <source>
        <dbReference type="EMBL" id="VAX29696.1"/>
    </source>
</evidence>
<dbReference type="InterPro" id="IPR002733">
    <property type="entry name" value="AMMECR1_domain"/>
</dbReference>
<dbReference type="InterPro" id="IPR023473">
    <property type="entry name" value="AMMECR1"/>
</dbReference>
<dbReference type="InterPro" id="IPR027623">
    <property type="entry name" value="AmmeMemoSam_A"/>
</dbReference>
<name>A0A3B1CGT0_9ZZZZ</name>
<evidence type="ECO:0000259" key="1">
    <source>
        <dbReference type="PROSITE" id="PS51112"/>
    </source>
</evidence>
<feature type="domain" description="AMMECR1" evidence="1">
    <location>
        <begin position="1"/>
        <end position="169"/>
    </location>
</feature>